<dbReference type="OrthoDB" id="2468749at2"/>
<keyword evidence="5" id="KW-1185">Reference proteome</keyword>
<dbReference type="Gene3D" id="3.40.140.10">
    <property type="entry name" value="Cytidine Deaminase, domain 2"/>
    <property type="match status" value="1"/>
</dbReference>
<dbReference type="Pfam" id="PF04002">
    <property type="entry name" value="RadC"/>
    <property type="match status" value="1"/>
</dbReference>
<name>M8DSW4_9BACL</name>
<comment type="similarity">
    <text evidence="1">Belongs to the UPF0758 family.</text>
</comment>
<evidence type="ECO:0000313" key="5">
    <source>
        <dbReference type="Proteomes" id="UP000012081"/>
    </source>
</evidence>
<dbReference type="AlphaFoldDB" id="M8DSW4"/>
<comment type="caution">
    <text evidence="4">The sequence shown here is derived from an EMBL/GenBank/DDBJ whole genome shotgun (WGS) entry which is preliminary data.</text>
</comment>
<dbReference type="STRING" id="1300222.I532_24602"/>
<evidence type="ECO:0000259" key="3">
    <source>
        <dbReference type="Pfam" id="PF04002"/>
    </source>
</evidence>
<keyword evidence="2" id="KW-0645">Protease</keyword>
<evidence type="ECO:0000256" key="2">
    <source>
        <dbReference type="ARBA" id="ARBA00023049"/>
    </source>
</evidence>
<dbReference type="PANTHER" id="PTHR30471">
    <property type="entry name" value="DNA REPAIR PROTEIN RADC"/>
    <property type="match status" value="1"/>
</dbReference>
<reference evidence="4 5" key="1">
    <citation type="submission" date="2013-03" db="EMBL/GenBank/DDBJ databases">
        <title>Assembly of a new bacterial strain Brevibacillus borstelensis AK1.</title>
        <authorList>
            <person name="Rajan I."/>
            <person name="PoliReddy D."/>
            <person name="Sugumar T."/>
            <person name="Rathinam K."/>
            <person name="Alqarawi S."/>
            <person name="Khalil A.B."/>
            <person name="Sivakumar N."/>
        </authorList>
    </citation>
    <scope>NUCLEOTIDE SEQUENCE [LARGE SCALE GENOMIC DNA]</scope>
    <source>
        <strain evidence="4 5">AK1</strain>
    </source>
</reference>
<dbReference type="RefSeq" id="WP_003392950.1">
    <property type="nucleotide sequence ID" value="NZ_APBN01000023.1"/>
</dbReference>
<dbReference type="InterPro" id="IPR001405">
    <property type="entry name" value="UPF0758"/>
</dbReference>
<feature type="domain" description="RadC-like JAB" evidence="3">
    <location>
        <begin position="78"/>
        <end position="197"/>
    </location>
</feature>
<keyword evidence="2" id="KW-0378">Hydrolase</keyword>
<evidence type="ECO:0000256" key="1">
    <source>
        <dbReference type="ARBA" id="ARBA00010243"/>
    </source>
</evidence>
<sequence length="198" mass="22101">MAKLIKNLVSSHILRESDLLTIQALLHHFDHPNQLKGLSQEDLSEIVSSSAEGKQLHATLKLAHLLSNPGRQDRFVIRMPRDAYQYCKEKFEMVGDGQAVLLALTTKNHVLSLTTIDEKVMADIPTCQRFIFRELILRNAASGILVHILKEGDLNPTTEQISVAKTITEAGDVCGISILDILHMTGSEYLSFKEKGWV</sequence>
<gene>
    <name evidence="4" type="ORF">I532_24602</name>
</gene>
<dbReference type="InterPro" id="IPR025657">
    <property type="entry name" value="RadC_JAB"/>
</dbReference>
<dbReference type="EMBL" id="APBN01000023">
    <property type="protein sequence ID" value="EMT50026.1"/>
    <property type="molecule type" value="Genomic_DNA"/>
</dbReference>
<protein>
    <recommendedName>
        <fullName evidence="3">RadC-like JAB domain-containing protein</fullName>
    </recommendedName>
</protein>
<dbReference type="PANTHER" id="PTHR30471:SF3">
    <property type="entry name" value="UPF0758 PROTEIN YEES-RELATED"/>
    <property type="match status" value="1"/>
</dbReference>
<proteinExistence type="inferred from homology"/>
<organism evidence="4 5">
    <name type="scientific">Brevibacillus borstelensis AK1</name>
    <dbReference type="NCBI Taxonomy" id="1300222"/>
    <lineage>
        <taxon>Bacteria</taxon>
        <taxon>Bacillati</taxon>
        <taxon>Bacillota</taxon>
        <taxon>Bacilli</taxon>
        <taxon>Bacillales</taxon>
        <taxon>Paenibacillaceae</taxon>
        <taxon>Brevibacillus</taxon>
    </lineage>
</organism>
<accession>M8DSW4</accession>
<evidence type="ECO:0000313" key="4">
    <source>
        <dbReference type="EMBL" id="EMT50026.1"/>
    </source>
</evidence>
<keyword evidence="2" id="KW-0482">Metalloprotease</keyword>
<dbReference type="Proteomes" id="UP000012081">
    <property type="component" value="Unassembled WGS sequence"/>
</dbReference>
<dbReference type="GO" id="GO:0008237">
    <property type="term" value="F:metallopeptidase activity"/>
    <property type="evidence" value="ECO:0007669"/>
    <property type="project" value="UniProtKB-KW"/>
</dbReference>